<protein>
    <submittedName>
        <fullName evidence="2">Uncharacterized protein</fullName>
    </submittedName>
</protein>
<organism evidence="2">
    <name type="scientific">bioreactor metagenome</name>
    <dbReference type="NCBI Taxonomy" id="1076179"/>
    <lineage>
        <taxon>unclassified sequences</taxon>
        <taxon>metagenomes</taxon>
        <taxon>ecological metagenomes</taxon>
    </lineage>
</organism>
<feature type="region of interest" description="Disordered" evidence="1">
    <location>
        <begin position="314"/>
        <end position="339"/>
    </location>
</feature>
<dbReference type="AlphaFoldDB" id="A0A644YYH5"/>
<feature type="compositionally biased region" description="Low complexity" evidence="1">
    <location>
        <begin position="327"/>
        <end position="339"/>
    </location>
</feature>
<feature type="compositionally biased region" description="Basic and acidic residues" evidence="1">
    <location>
        <begin position="58"/>
        <end position="70"/>
    </location>
</feature>
<feature type="compositionally biased region" description="Basic and acidic residues" evidence="1">
    <location>
        <begin position="14"/>
        <end position="27"/>
    </location>
</feature>
<feature type="compositionally biased region" description="Basic and acidic residues" evidence="1">
    <location>
        <begin position="141"/>
        <end position="154"/>
    </location>
</feature>
<dbReference type="EMBL" id="VSSQ01005958">
    <property type="protein sequence ID" value="MPM31024.1"/>
    <property type="molecule type" value="Genomic_DNA"/>
</dbReference>
<feature type="compositionally biased region" description="Basic and acidic residues" evidence="1">
    <location>
        <begin position="531"/>
        <end position="549"/>
    </location>
</feature>
<evidence type="ECO:0000256" key="1">
    <source>
        <dbReference type="SAM" id="MobiDB-lite"/>
    </source>
</evidence>
<feature type="compositionally biased region" description="Basic and acidic residues" evidence="1">
    <location>
        <begin position="490"/>
        <end position="503"/>
    </location>
</feature>
<accession>A0A644YYH5</accession>
<feature type="compositionally biased region" description="Basic and acidic residues" evidence="1">
    <location>
        <begin position="92"/>
        <end position="105"/>
    </location>
</feature>
<proteinExistence type="predicted"/>
<feature type="region of interest" description="Disordered" evidence="1">
    <location>
        <begin position="376"/>
        <end position="586"/>
    </location>
</feature>
<name>A0A644YYH5_9ZZZZ</name>
<feature type="compositionally biased region" description="Basic and acidic residues" evidence="1">
    <location>
        <begin position="404"/>
        <end position="435"/>
    </location>
</feature>
<reference evidence="2" key="1">
    <citation type="submission" date="2019-08" db="EMBL/GenBank/DDBJ databases">
        <authorList>
            <person name="Kucharzyk K."/>
            <person name="Murdoch R.W."/>
            <person name="Higgins S."/>
            <person name="Loffler F."/>
        </authorList>
    </citation>
    <scope>NUCLEOTIDE SEQUENCE</scope>
</reference>
<feature type="compositionally biased region" description="Basic and acidic residues" evidence="1">
    <location>
        <begin position="447"/>
        <end position="476"/>
    </location>
</feature>
<feature type="region of interest" description="Disordered" evidence="1">
    <location>
        <begin position="351"/>
        <end position="370"/>
    </location>
</feature>
<feature type="compositionally biased region" description="Basic and acidic residues" evidence="1">
    <location>
        <begin position="197"/>
        <end position="216"/>
    </location>
</feature>
<sequence length="659" mass="69724">MGVRARSGPYATRDGSEDGDRVEDADHHRHRSGAVADGEDGLDCTGTGADRPGPGQREVARDDAGDRPEDQAPDSGGGHGGDAAGAHQQHGARAEHGDQSQRDQEAGDDGPPARPGALTAGAGQPLVLVEPGAGVPVAVPEVDRQADEQPHHEPQPGLDGEVGHQPQAEHAGDDRQCRRPRHGEAALQVGVAAPQHGHREAHQHEGRQGADVDHLRQLVHVGEGGDDRHDDTAEDLQPGGRAPAGGVRQAPGQQSVATHREDHPGQAEQQHHDHRRQADQDADGDDRAHPVGADEAERGGQRRGLLLGHLLVAHHAGDDDGDRDVQQGDQGQAAEDAARQGALRVLGLLGGGGDDVEADEREEHQRRCTEQAVHAVTGGLGAGEEGEQALGHHAGRVGAGRLGRGQERREVGGLHIERAGHDDEQRDADLDHGQHAVDPGGQLGAEHQQDGEQGDDQHRRPGRGEPTDRDLRRQVDVQELEDVVDVDAPVLRDHRGGHQHLEDQVPADDPGDQLPQRHVRERVRRARHRDGRGELRVVHHRESADHGGDQEGDDDRGPCVLGGGLRPDREDAGAHRDGHAHHGDVPGGQLPLQTAFGISQVLLDLTDGLLHEETHASTSCSGPHALLRSGRGHATGAAPSTAGRLACGHVSLTGTRHPT</sequence>
<evidence type="ECO:0000313" key="2">
    <source>
        <dbReference type="EMBL" id="MPM31024.1"/>
    </source>
</evidence>
<comment type="caution">
    <text evidence="2">The sequence shown here is derived from an EMBL/GenBank/DDBJ whole genome shotgun (WGS) entry which is preliminary data.</text>
</comment>
<feature type="compositionally biased region" description="Basic and acidic residues" evidence="1">
    <location>
        <begin position="566"/>
        <end position="584"/>
    </location>
</feature>
<feature type="compositionally biased region" description="Low complexity" evidence="1">
    <location>
        <begin position="125"/>
        <end position="140"/>
    </location>
</feature>
<feature type="compositionally biased region" description="Basic and acidic residues" evidence="1">
    <location>
        <begin position="315"/>
        <end position="326"/>
    </location>
</feature>
<feature type="compositionally biased region" description="Basic residues" evidence="1">
    <location>
        <begin position="517"/>
        <end position="530"/>
    </location>
</feature>
<feature type="compositionally biased region" description="Basic and acidic residues" evidence="1">
    <location>
        <begin position="258"/>
        <end position="289"/>
    </location>
</feature>
<gene>
    <name evidence="2" type="ORF">SDC9_77577</name>
</gene>
<feature type="region of interest" description="Disordered" evidence="1">
    <location>
        <begin position="1"/>
        <end position="302"/>
    </location>
</feature>